<keyword evidence="2" id="KW-1133">Transmembrane helix</keyword>
<name>A0A2Z7CAR8_9LAMI</name>
<keyword evidence="4" id="KW-1185">Reference proteome</keyword>
<dbReference type="AlphaFoldDB" id="A0A2Z7CAR8"/>
<accession>A0A2Z7CAR8</accession>
<proteinExistence type="predicted"/>
<feature type="region of interest" description="Disordered" evidence="1">
    <location>
        <begin position="254"/>
        <end position="274"/>
    </location>
</feature>
<protein>
    <submittedName>
        <fullName evidence="3">Uncharacterized protein</fullName>
    </submittedName>
</protein>
<dbReference type="OrthoDB" id="1918704at2759"/>
<evidence type="ECO:0000256" key="1">
    <source>
        <dbReference type="SAM" id="MobiDB-lite"/>
    </source>
</evidence>
<keyword evidence="2" id="KW-0472">Membrane</keyword>
<evidence type="ECO:0000313" key="4">
    <source>
        <dbReference type="Proteomes" id="UP000250235"/>
    </source>
</evidence>
<sequence>MAELCLMASHGYPTDLGLVFHPEQGFKRISKDFQHFLSTLACHGSNQDIINPLTLKSTSRWDCNCVMRSGSNILRPAHIGVVQGIHQDSVLFSSGIAEHCAREEKILKLLASGSIGVEGGSLDMSLLYDMVWSQPSIADFPLLTCHSRCLINDSETQQSLIYPTKELCLDEPVVGIPGDYCSCTESSFNYDSQLKRVSSMTGINDIISVISDIYLTKKTNKSFRQTMLVPYFERRRRPSINSNSAKLPIEKVGSLKSHDKVEEKAPQKKNRTKTNKERNISYVHACEILLSILVNKNQPGRNALQSLKKSGPELPELLNQISASIAGMGIAVIAVVVCRVACTIAPFCASNILSMGFGFGLIFLSWAVHNLRETVISIGRTSGKSGANDEKMMDLLERNLKDVYFRVVALMAVAVLRLV</sequence>
<evidence type="ECO:0000313" key="3">
    <source>
        <dbReference type="EMBL" id="KZV43101.1"/>
    </source>
</evidence>
<feature type="transmembrane region" description="Helical" evidence="2">
    <location>
        <begin position="344"/>
        <end position="368"/>
    </location>
</feature>
<dbReference type="PANTHER" id="PTHR35095">
    <property type="entry name" value="OS05G0143300 PROTEIN"/>
    <property type="match status" value="1"/>
</dbReference>
<organism evidence="3 4">
    <name type="scientific">Dorcoceras hygrometricum</name>
    <dbReference type="NCBI Taxonomy" id="472368"/>
    <lineage>
        <taxon>Eukaryota</taxon>
        <taxon>Viridiplantae</taxon>
        <taxon>Streptophyta</taxon>
        <taxon>Embryophyta</taxon>
        <taxon>Tracheophyta</taxon>
        <taxon>Spermatophyta</taxon>
        <taxon>Magnoliopsida</taxon>
        <taxon>eudicotyledons</taxon>
        <taxon>Gunneridae</taxon>
        <taxon>Pentapetalae</taxon>
        <taxon>asterids</taxon>
        <taxon>lamiids</taxon>
        <taxon>Lamiales</taxon>
        <taxon>Gesneriaceae</taxon>
        <taxon>Didymocarpoideae</taxon>
        <taxon>Trichosporeae</taxon>
        <taxon>Loxocarpinae</taxon>
        <taxon>Dorcoceras</taxon>
    </lineage>
</organism>
<keyword evidence="2" id="KW-0812">Transmembrane</keyword>
<gene>
    <name evidence="3" type="ORF">F511_04493</name>
</gene>
<feature type="compositionally biased region" description="Basic and acidic residues" evidence="1">
    <location>
        <begin position="256"/>
        <end position="266"/>
    </location>
</feature>
<dbReference type="PANTHER" id="PTHR35095:SF1">
    <property type="entry name" value="OS05G0143300 PROTEIN"/>
    <property type="match status" value="1"/>
</dbReference>
<reference evidence="3 4" key="1">
    <citation type="journal article" date="2015" name="Proc. Natl. Acad. Sci. U.S.A.">
        <title>The resurrection genome of Boea hygrometrica: A blueprint for survival of dehydration.</title>
        <authorList>
            <person name="Xiao L."/>
            <person name="Yang G."/>
            <person name="Zhang L."/>
            <person name="Yang X."/>
            <person name="Zhao S."/>
            <person name="Ji Z."/>
            <person name="Zhou Q."/>
            <person name="Hu M."/>
            <person name="Wang Y."/>
            <person name="Chen M."/>
            <person name="Xu Y."/>
            <person name="Jin H."/>
            <person name="Xiao X."/>
            <person name="Hu G."/>
            <person name="Bao F."/>
            <person name="Hu Y."/>
            <person name="Wan P."/>
            <person name="Li L."/>
            <person name="Deng X."/>
            <person name="Kuang T."/>
            <person name="Xiang C."/>
            <person name="Zhu J.K."/>
            <person name="Oliver M.J."/>
            <person name="He Y."/>
        </authorList>
    </citation>
    <scope>NUCLEOTIDE SEQUENCE [LARGE SCALE GENOMIC DNA]</scope>
    <source>
        <strain evidence="4">cv. XS01</strain>
    </source>
</reference>
<dbReference type="EMBL" id="KQ998209">
    <property type="protein sequence ID" value="KZV43101.1"/>
    <property type="molecule type" value="Genomic_DNA"/>
</dbReference>
<evidence type="ECO:0000256" key="2">
    <source>
        <dbReference type="SAM" id="Phobius"/>
    </source>
</evidence>
<dbReference type="Proteomes" id="UP000250235">
    <property type="component" value="Unassembled WGS sequence"/>
</dbReference>
<feature type="transmembrane region" description="Helical" evidence="2">
    <location>
        <begin position="317"/>
        <end position="337"/>
    </location>
</feature>